<dbReference type="PATRIC" id="fig|1172190.3.peg.2137"/>
<proteinExistence type="inferred from homology"/>
<dbReference type="STRING" id="1172190.M947_11085"/>
<dbReference type="PANTHER" id="PTHR43284:SF1">
    <property type="entry name" value="ASPARAGINE SYNTHETASE"/>
    <property type="match status" value="1"/>
</dbReference>
<dbReference type="GO" id="GO:0004066">
    <property type="term" value="F:asparagine synthase (glutamine-hydrolyzing) activity"/>
    <property type="evidence" value="ECO:0007669"/>
    <property type="project" value="UniProtKB-EC"/>
</dbReference>
<evidence type="ECO:0000256" key="10">
    <source>
        <dbReference type="PIRSR" id="PIRSR001589-3"/>
    </source>
</evidence>
<evidence type="ECO:0000256" key="6">
    <source>
        <dbReference type="ARBA" id="ARBA00022962"/>
    </source>
</evidence>
<keyword evidence="13" id="KW-1185">Reference proteome</keyword>
<evidence type="ECO:0000256" key="4">
    <source>
        <dbReference type="ARBA" id="ARBA00022741"/>
    </source>
</evidence>
<feature type="active site" description="For GATase activity" evidence="8">
    <location>
        <position position="2"/>
    </location>
</feature>
<evidence type="ECO:0000256" key="8">
    <source>
        <dbReference type="PIRSR" id="PIRSR001589-1"/>
    </source>
</evidence>
<dbReference type="NCBIfam" id="TIGR01536">
    <property type="entry name" value="asn_synth_AEB"/>
    <property type="match status" value="1"/>
</dbReference>
<evidence type="ECO:0000313" key="13">
    <source>
        <dbReference type="Proteomes" id="UP000015520"/>
    </source>
</evidence>
<evidence type="ECO:0000256" key="3">
    <source>
        <dbReference type="ARBA" id="ARBA00012737"/>
    </source>
</evidence>
<dbReference type="PROSITE" id="PS51278">
    <property type="entry name" value="GATASE_TYPE_2"/>
    <property type="match status" value="1"/>
</dbReference>
<feature type="domain" description="Glutamine amidotransferase type-2" evidence="11">
    <location>
        <begin position="2"/>
        <end position="208"/>
    </location>
</feature>
<dbReference type="InterPro" id="IPR017932">
    <property type="entry name" value="GATase_2_dom"/>
</dbReference>
<feature type="site" description="Important for beta-aspartyl-AMP intermediate formation" evidence="10">
    <location>
        <position position="355"/>
    </location>
</feature>
<dbReference type="Proteomes" id="UP000015520">
    <property type="component" value="Unassembled WGS sequence"/>
</dbReference>
<evidence type="ECO:0000256" key="9">
    <source>
        <dbReference type="PIRSR" id="PIRSR001589-2"/>
    </source>
</evidence>
<dbReference type="PIRSF" id="PIRSF001589">
    <property type="entry name" value="Asn_synthetase_glu-h"/>
    <property type="match status" value="1"/>
</dbReference>
<evidence type="ECO:0000256" key="1">
    <source>
        <dbReference type="ARBA" id="ARBA00005187"/>
    </source>
</evidence>
<dbReference type="InterPro" id="IPR006426">
    <property type="entry name" value="Asn_synth_AEB"/>
</dbReference>
<keyword evidence="6 8" id="KW-0315">Glutamine amidotransferase</keyword>
<dbReference type="InterPro" id="IPR001962">
    <property type="entry name" value="Asn_synthase"/>
</dbReference>
<evidence type="ECO:0000313" key="12">
    <source>
        <dbReference type="EMBL" id="EQB34418.1"/>
    </source>
</evidence>
<dbReference type="CDD" id="cd00712">
    <property type="entry name" value="AsnB"/>
    <property type="match status" value="1"/>
</dbReference>
<dbReference type="GO" id="GO:0005524">
    <property type="term" value="F:ATP binding"/>
    <property type="evidence" value="ECO:0007669"/>
    <property type="project" value="UniProtKB-KW"/>
</dbReference>
<evidence type="ECO:0000256" key="5">
    <source>
        <dbReference type="ARBA" id="ARBA00022840"/>
    </source>
</evidence>
<evidence type="ECO:0000256" key="7">
    <source>
        <dbReference type="ARBA" id="ARBA00048741"/>
    </source>
</evidence>
<accession>T0KM03</accession>
<dbReference type="Gene3D" id="3.40.50.620">
    <property type="entry name" value="HUPs"/>
    <property type="match status" value="1"/>
</dbReference>
<gene>
    <name evidence="12" type="ORF">M947_11085</name>
</gene>
<dbReference type="PANTHER" id="PTHR43284">
    <property type="entry name" value="ASPARAGINE SYNTHETASE (GLUTAMINE-HYDROLYZING)"/>
    <property type="match status" value="1"/>
</dbReference>
<dbReference type="Pfam" id="PF00733">
    <property type="entry name" value="Asn_synthase"/>
    <property type="match status" value="1"/>
</dbReference>
<dbReference type="Pfam" id="PF13537">
    <property type="entry name" value="GATase_7"/>
    <property type="match status" value="1"/>
</dbReference>
<dbReference type="InterPro" id="IPR033738">
    <property type="entry name" value="AsnB_N"/>
</dbReference>
<organism evidence="12 13">
    <name type="scientific">Sulfurimonas hongkongensis</name>
    <dbReference type="NCBI Taxonomy" id="1172190"/>
    <lineage>
        <taxon>Bacteria</taxon>
        <taxon>Pseudomonadati</taxon>
        <taxon>Campylobacterota</taxon>
        <taxon>Epsilonproteobacteria</taxon>
        <taxon>Campylobacterales</taxon>
        <taxon>Sulfurimonadaceae</taxon>
        <taxon>Sulfurimonas</taxon>
    </lineage>
</organism>
<dbReference type="InterPro" id="IPR014729">
    <property type="entry name" value="Rossmann-like_a/b/a_fold"/>
</dbReference>
<sequence>MCGIAGFISSNKNYDSKKIVSNMLNIISHRGPNQKGLETYDNTTMGMVRLSIIDSKEHAIPVLDHSKNYAIVYNGEIYNHDSIRSSLKSKYSFRTDSDTETALVSYMENGVNSFSKHNGMYAFAIYDKLNQETVVVRDKSGEKPLYYTQGKDFFAYASEMKCLLEVVEAKFNDDAISYEAYEFTVGKETLFKDIYQLEPGEYIKVKDAKYTLHNYWKIWDNLIDVPDDENKIISDLSELVEDSILLRTKNAAHQYSAFISGGVDSSLIACIAKPDYIYTAHYDYSDFDELEYAKLVAKQINKELVIVSPTKEDFIRTREEIAYYLDTPCTWTSFTLWMLLERAKKDGVKIVMSGEGADEMFAGYHRYHLLHHDEQIHSLEAMKQYSYLIGKYHGSANSRYAKLVNRCENPYNEKVNRYLDESIGNYASKMSEDIVHFMGLNDFYSTMQVLLQMSDRLNMAHSIENRSPFLDYRLVQYAFSIESKYKIKNGITKWILKEVSKKFIPNEISNRTDKRGFSAPINKWFEWDKTGKYNRSAYKNMVFEDWKKSFGVK</sequence>
<dbReference type="eggNOG" id="COG0367">
    <property type="taxonomic scope" value="Bacteria"/>
</dbReference>
<comment type="similarity">
    <text evidence="2">Belongs to the asparagine synthetase family.</text>
</comment>
<dbReference type="Gene3D" id="3.60.20.10">
    <property type="entry name" value="Glutamine Phosphoribosylpyrophosphate, subunit 1, domain 1"/>
    <property type="match status" value="1"/>
</dbReference>
<dbReference type="AlphaFoldDB" id="T0KM03"/>
<keyword evidence="5 9" id="KW-0067">ATP-binding</keyword>
<dbReference type="InterPro" id="IPR029055">
    <property type="entry name" value="Ntn_hydrolases_N"/>
</dbReference>
<evidence type="ECO:0000256" key="2">
    <source>
        <dbReference type="ARBA" id="ARBA00005752"/>
    </source>
</evidence>
<name>T0KM03_9BACT</name>
<dbReference type="RefSeq" id="WP_021288451.1">
    <property type="nucleotide sequence ID" value="NZ_AUPZ01000019.1"/>
</dbReference>
<dbReference type="CDD" id="cd01991">
    <property type="entry name" value="Asn_synthase_B_C"/>
    <property type="match status" value="1"/>
</dbReference>
<dbReference type="InterPro" id="IPR051786">
    <property type="entry name" value="ASN_synthetase/amidase"/>
</dbReference>
<dbReference type="GO" id="GO:0006529">
    <property type="term" value="P:asparagine biosynthetic process"/>
    <property type="evidence" value="ECO:0007669"/>
    <property type="project" value="UniProtKB-KW"/>
</dbReference>
<dbReference type="EMBL" id="AUPZ01000019">
    <property type="protein sequence ID" value="EQB34418.1"/>
    <property type="molecule type" value="Genomic_DNA"/>
</dbReference>
<comment type="caution">
    <text evidence="12">The sequence shown here is derived from an EMBL/GenBank/DDBJ whole genome shotgun (WGS) entry which is preliminary data.</text>
</comment>
<comment type="catalytic activity">
    <reaction evidence="7">
        <text>L-aspartate + L-glutamine + ATP + H2O = L-asparagine + L-glutamate + AMP + diphosphate + H(+)</text>
        <dbReference type="Rhea" id="RHEA:12228"/>
        <dbReference type="ChEBI" id="CHEBI:15377"/>
        <dbReference type="ChEBI" id="CHEBI:15378"/>
        <dbReference type="ChEBI" id="CHEBI:29985"/>
        <dbReference type="ChEBI" id="CHEBI:29991"/>
        <dbReference type="ChEBI" id="CHEBI:30616"/>
        <dbReference type="ChEBI" id="CHEBI:33019"/>
        <dbReference type="ChEBI" id="CHEBI:58048"/>
        <dbReference type="ChEBI" id="CHEBI:58359"/>
        <dbReference type="ChEBI" id="CHEBI:456215"/>
        <dbReference type="EC" id="6.3.5.4"/>
    </reaction>
</comment>
<dbReference type="OrthoDB" id="9763290at2"/>
<protein>
    <recommendedName>
        <fullName evidence="3">asparagine synthase (glutamine-hydrolyzing)</fullName>
        <ecNumber evidence="3">6.3.5.4</ecNumber>
    </recommendedName>
</protein>
<dbReference type="SUPFAM" id="SSF56235">
    <property type="entry name" value="N-terminal nucleophile aminohydrolases (Ntn hydrolases)"/>
    <property type="match status" value="1"/>
</dbReference>
<reference evidence="12 13" key="1">
    <citation type="submission" date="2013-07" db="EMBL/GenBank/DDBJ databases">
        <title>Sulfurimonas hongkongensis AST-10 Genome Sequencing.</title>
        <authorList>
            <person name="Cai L."/>
            <person name="Zhang T."/>
        </authorList>
    </citation>
    <scope>NUCLEOTIDE SEQUENCE [LARGE SCALE GENOMIC DNA]</scope>
    <source>
        <strain evidence="12 13">AST-10</strain>
    </source>
</reference>
<feature type="binding site" evidence="9">
    <location>
        <position position="98"/>
    </location>
    <ligand>
        <name>L-glutamine</name>
        <dbReference type="ChEBI" id="CHEBI:58359"/>
    </ligand>
</feature>
<evidence type="ECO:0000259" key="11">
    <source>
        <dbReference type="PROSITE" id="PS51278"/>
    </source>
</evidence>
<keyword evidence="8" id="KW-0061">Asparagine biosynthesis</keyword>
<keyword evidence="4 9" id="KW-0547">Nucleotide-binding</keyword>
<dbReference type="EC" id="6.3.5.4" evidence="3"/>
<comment type="pathway">
    <text evidence="1">Amino-acid biosynthesis; L-asparagine biosynthesis; L-asparagine from L-aspartate (L-Gln route): step 1/1.</text>
</comment>
<feature type="binding site" evidence="9">
    <location>
        <begin position="353"/>
        <end position="354"/>
    </location>
    <ligand>
        <name>ATP</name>
        <dbReference type="ChEBI" id="CHEBI:30616"/>
    </ligand>
</feature>
<keyword evidence="8" id="KW-0028">Amino-acid biosynthesis</keyword>
<dbReference type="SUPFAM" id="SSF52402">
    <property type="entry name" value="Adenine nucleotide alpha hydrolases-like"/>
    <property type="match status" value="1"/>
</dbReference>